<feature type="domain" description="Sacsin/Nov" evidence="2">
    <location>
        <begin position="634"/>
        <end position="879"/>
    </location>
</feature>
<name>A0ABD0L9C7_9CAEN</name>
<dbReference type="InterPro" id="IPR036890">
    <property type="entry name" value="HATPase_C_sf"/>
</dbReference>
<gene>
    <name evidence="3" type="ORF">BaRGS_00012651</name>
</gene>
<feature type="region of interest" description="Disordered" evidence="1">
    <location>
        <begin position="2178"/>
        <end position="2202"/>
    </location>
</feature>
<proteinExistence type="predicted"/>
<dbReference type="Proteomes" id="UP001519460">
    <property type="component" value="Unassembled WGS sequence"/>
</dbReference>
<dbReference type="Gene3D" id="3.30.565.10">
    <property type="entry name" value="Histidine kinase-like ATPase, C-terminal domain"/>
    <property type="match status" value="1"/>
</dbReference>
<protein>
    <recommendedName>
        <fullName evidence="2">Sacsin/Nov domain-containing protein</fullName>
    </recommendedName>
</protein>
<keyword evidence="4" id="KW-1185">Reference proteome</keyword>
<evidence type="ECO:0000259" key="2">
    <source>
        <dbReference type="Pfam" id="PF25794"/>
    </source>
</evidence>
<evidence type="ECO:0000256" key="1">
    <source>
        <dbReference type="SAM" id="MobiDB-lite"/>
    </source>
</evidence>
<organism evidence="3 4">
    <name type="scientific">Batillaria attramentaria</name>
    <dbReference type="NCBI Taxonomy" id="370345"/>
    <lineage>
        <taxon>Eukaryota</taxon>
        <taxon>Metazoa</taxon>
        <taxon>Spiralia</taxon>
        <taxon>Lophotrochozoa</taxon>
        <taxon>Mollusca</taxon>
        <taxon>Gastropoda</taxon>
        <taxon>Caenogastropoda</taxon>
        <taxon>Sorbeoconcha</taxon>
        <taxon>Cerithioidea</taxon>
        <taxon>Batillariidae</taxon>
        <taxon>Batillaria</taxon>
    </lineage>
</organism>
<dbReference type="SUPFAM" id="SSF55874">
    <property type="entry name" value="ATPase domain of HSP90 chaperone/DNA topoisomerase II/histidine kinase"/>
    <property type="match status" value="2"/>
</dbReference>
<accession>A0ABD0L9C7</accession>
<sequence length="2319" mass="263205">MPVHVNGTFALTSSRRSLLVQTEDDLNATDFNWNEALFGDAVCRAYLLLLENLEQEAFADFTHYFNLWPRSSSAEIKLFQSFYRRMVSDRNKVFPVPHPGNWVDFQEAWILEPALRESECGQLAWSALNQFWNKEGQLVDVPSTVCKLIEEGGQLEALSGRVISTEEFFRDVFFPNIHSDTWKNEERDRLTLYALDFFLSGARLSPSQFLTSIARNAAFVSTTCGNLQQPVDLYDPSSPILIELFDGEDKFPSETFSKDNVLQTLQNLGLRSNTNVKPDDLTSVATSVEQIYISGQSALALRKAEGLWKLLVNHGVSIDAETLKQLARIQCLPCLQEKPSSFPSSLPLNCQNILERPSEMCLFEHIQLVGCVMPVVRKDMPPSVASALGIASRPAPGQVLNHLKTAVQALNLNSTDDVDRYRRMETKIFKELEIHSPEVDVVHALQQERCVLVESGDSFVCPSKFWIERRSADIQVLSPYKYQLPRRLKQAEKLFRVLGASQYQDEIVLQKVLEEIRDSHENQIPSQEIFDRDLQLVKQILDVLRCSQSVPKGTVLLPVEHSEGSVLKFKPASECTIGCWSESMVTMAAAEGEEEIILVFQEIHSGTAQALGALQMRDRALTGVEGLDFDYEQREELTTRLHNLLNDSYTDGFSVPKELIQNADDAGAEEVRFLLDERENLDDRSNLISDDLASLQGPAIWAYNDAVFTDEDFENIIKLGAGTKKEDASKVGRFGLGFNAVYNLTDVPSFISRHTMAIFDPHKKYLRGGAGLKMDFRRQVNRSLLSRMPQQFQPFQGVFDCRLKNEGDVMYEGTLFRFPLRTPEQAAQSKLKGESYSQDKRREFLRLLLHRAGSLLMFTQNVRKVQVFYLSADCTDPSNAECLLTVNKTSRLQILQPLAGVLNSTILQFCTEHWPGITDLQILEQVTIEKEVKEAADSVCKVKADHVTTHWRLAWATGTGASAEAAQRYRQEGLVPLAGVAVQFKENNIIMPSESPSGFYTSGHLFCFLPLPEEMVHMKLQVHINGTFALASSRRHLLVKTEDDIRSSGHDWNSVLFGDAVCRAYLLLLENLTLDVRPPYDCYFGLLPDSGEASLDQNFYKRLVQDGNRVFPVPGQENWVAFSDAWFLDPDFRDSECGQLAWDAVKLFWDRDNHLVDVPTTICRLICGQGQAEAFQNRVITVKAFFTSFLFPNIDSNMWVSTNRDRLVLLALMQDDREIQELVANHYCIPCRDSVELRRPCDLIHPEGAASKLYSPQDHRFPQGGSRQAHDDSGVDFSSYESLSRLEKLGMIKDDLPWEMVLERARSVHSLMTDDRGSAIYRAVSLIDYLSSVKDFAFRINCCPSEVKEALSVIRFLPVLHKPDHWPFPWGAQDDDVLAAPNELFSDTMKFLVGCNAKLLDLKAMEQHRSVNMWKTVLESLGVRMQNKPQDETLLEKSIDQLLTVAECVQENESIDKQSVQNICSDVYSYLSNSLRSSEDDGVRNCIAEHLCGRNVVWTGTVFVPSTRAAFRLGYDCQPYLFKVEPRQSYRPFLELVGVKETFDSKDVLWVLRKIHEEHEGQQLSRPVINTVSRAAQLLREVAEAGMQELGEREVFLPDRHGHMMPTSHLCLDDCPWLEETETMKFVHDAIPPETARALRVETKRGKDYDELMLPMEFGQSEKLTVRIKRLLEGYTFDSSLFKELLQNADDAGATEIKFIIDRRRLGKERVPEGWSEHLQGPALCVYNNKSFTTIDMQGIQNLGQGSKGDDLLKTGKYGVGFNAVYHITDVPSFWTRENDENEVICVLDPNCQYVRNSSYSKPGVKLGNVERVRQAYPDMYAGYLGQCLDTTKPGTMFRFPLRSQEMAKTSEIKNQLVTSEDITKLLEDFRPEMSSCLLFLNNLQKIGIYSVNGDGTIKVEYEIEKHVHEKSSGQLKDLKSSLQQASLSISNRTVGLRDIPEYEAVLHMKFTDSQGKEEEWLTVNRVGFTDTNSLSEQLLNEWQLDHFRLLPRGGVAVRLAQKKVGRGTQTSSEEYHAFCILPLPVVTKLPMHVNGYFALDHETRRNLWDNDGDARTEWNTATALQLIVPAYITAVQQLKTELFPEGETLCNSSIASRLRYYHAMFPDPEAAPSDFWKKMIHEFYRQTARKELAIFPVSNTASQLFEWMPAYKGYGFPGYFSDLVNFFRKQREAQQERRVVLSQGGQSGPCHHGQGQESDRNQAKRLQALLKDLNMKVLDTPFHVYSYFKQSGVSGVQEVTPDSVLHFLKSAQSGHHDACTVRDLPRHVSNTPFKSSDNVRFLVEYVQNCCNFLHQLGGLPLCLRQSDNLYFFRNVSGS</sequence>
<dbReference type="Pfam" id="PF25794">
    <property type="entry name" value="SACS"/>
    <property type="match status" value="2"/>
</dbReference>
<dbReference type="InterPro" id="IPR058210">
    <property type="entry name" value="SACS/Nov_dom"/>
</dbReference>
<comment type="caution">
    <text evidence="3">The sequence shown here is derived from an EMBL/GenBank/DDBJ whole genome shotgun (WGS) entry which is preliminary data.</text>
</comment>
<dbReference type="EMBL" id="JACVVK020000070">
    <property type="protein sequence ID" value="KAK7495950.1"/>
    <property type="molecule type" value="Genomic_DNA"/>
</dbReference>
<dbReference type="PANTHER" id="PTHR15600">
    <property type="entry name" value="SACSIN"/>
    <property type="match status" value="1"/>
</dbReference>
<feature type="region of interest" description="Disordered" evidence="1">
    <location>
        <begin position="1253"/>
        <end position="1274"/>
    </location>
</feature>
<evidence type="ECO:0000313" key="4">
    <source>
        <dbReference type="Proteomes" id="UP001519460"/>
    </source>
</evidence>
<dbReference type="NCBIfam" id="NF047352">
    <property type="entry name" value="P_loop_sacsin"/>
    <property type="match status" value="2"/>
</dbReference>
<feature type="domain" description="Sacsin/Nov" evidence="2">
    <location>
        <begin position="1661"/>
        <end position="1894"/>
    </location>
</feature>
<reference evidence="3 4" key="1">
    <citation type="journal article" date="2023" name="Sci. Data">
        <title>Genome assembly of the Korean intertidal mud-creeper Batillaria attramentaria.</title>
        <authorList>
            <person name="Patra A.K."/>
            <person name="Ho P.T."/>
            <person name="Jun S."/>
            <person name="Lee S.J."/>
            <person name="Kim Y."/>
            <person name="Won Y.J."/>
        </authorList>
    </citation>
    <scope>NUCLEOTIDE SEQUENCE [LARGE SCALE GENOMIC DNA]</scope>
    <source>
        <strain evidence="3">Wonlab-2016</strain>
    </source>
</reference>
<dbReference type="PANTHER" id="PTHR15600:SF42">
    <property type="entry name" value="SACSIN"/>
    <property type="match status" value="1"/>
</dbReference>
<dbReference type="InterPro" id="IPR052972">
    <property type="entry name" value="Sacsin_chaperone_reg"/>
</dbReference>
<evidence type="ECO:0000313" key="3">
    <source>
        <dbReference type="EMBL" id="KAK7495950.1"/>
    </source>
</evidence>